<comment type="caution">
    <text evidence="1">The sequence shown here is derived from an EMBL/GenBank/DDBJ whole genome shotgun (WGS) entry which is preliminary data.</text>
</comment>
<gene>
    <name evidence="1" type="ORF">SCALOS_LOCUS363</name>
</gene>
<protein>
    <submittedName>
        <fullName evidence="1">9281_t:CDS:1</fullName>
    </submittedName>
</protein>
<sequence>MAVLYYNERYTYLFSELQKIYNKKPFEIEDLLNISIIEKESEKYANEHKELEGFKFDKELVYYKAIAEKRLCDNEFYPSFASSINDFDKERLINSNIIIEDETNYPTTLKEYVKIIVKEIFKFSELRSGQIDAIKYYIEEEKDTLVIMKTDSRKSFCYATSSIIFDGLTVVISLLKFLIQSQVRTIEYKARLFKEIALGFTCLLYITPEKLLLNNSVKKLCNCLYYKKKLQFVINEAHCIFEFHYFRNLGMLKNLFPEAQIIALTATLSQDDVETLQDNLNITYFKITKSTDLLCMDLGIKNCSDILVILNQKMEEISLDLMIATSAFGLDIDMPNVCLVLHYNFPMNMISLIQASDWAEQDQQGSKCIILYTKKDIHTNYIIIADNRERHSDDKVQQTDVKLEILELIKVVKLLYENNDKPIIPLDIVEIFCCLDNERLRDRKLKLIDNHPKPKHLCIKVLAKLALMDLVHHGLIKQTILLKRKTNKNYLISSIIIEGVADNAESLAQKEMWSYWLKK</sequence>
<proteinExistence type="predicted"/>
<organism evidence="1 2">
    <name type="scientific">Scutellospora calospora</name>
    <dbReference type="NCBI Taxonomy" id="85575"/>
    <lineage>
        <taxon>Eukaryota</taxon>
        <taxon>Fungi</taxon>
        <taxon>Fungi incertae sedis</taxon>
        <taxon>Mucoromycota</taxon>
        <taxon>Glomeromycotina</taxon>
        <taxon>Glomeromycetes</taxon>
        <taxon>Diversisporales</taxon>
        <taxon>Gigasporaceae</taxon>
        <taxon>Scutellospora</taxon>
    </lineage>
</organism>
<evidence type="ECO:0000313" key="2">
    <source>
        <dbReference type="Proteomes" id="UP000789860"/>
    </source>
</evidence>
<dbReference type="EMBL" id="CAJVPM010000173">
    <property type="protein sequence ID" value="CAG8437384.1"/>
    <property type="molecule type" value="Genomic_DNA"/>
</dbReference>
<keyword evidence="2" id="KW-1185">Reference proteome</keyword>
<dbReference type="Proteomes" id="UP000789860">
    <property type="component" value="Unassembled WGS sequence"/>
</dbReference>
<evidence type="ECO:0000313" key="1">
    <source>
        <dbReference type="EMBL" id="CAG8437384.1"/>
    </source>
</evidence>
<accession>A0ACA9JW86</accession>
<reference evidence="1" key="1">
    <citation type="submission" date="2021-06" db="EMBL/GenBank/DDBJ databases">
        <authorList>
            <person name="Kallberg Y."/>
            <person name="Tangrot J."/>
            <person name="Rosling A."/>
        </authorList>
    </citation>
    <scope>NUCLEOTIDE SEQUENCE</scope>
    <source>
        <strain evidence="1">AU212A</strain>
    </source>
</reference>
<name>A0ACA9JW86_9GLOM</name>